<dbReference type="STRING" id="61395.A0A1Y1VZZ9"/>
<evidence type="ECO:0000256" key="2">
    <source>
        <dbReference type="ARBA" id="ARBA00022723"/>
    </source>
</evidence>
<dbReference type="PANTHER" id="PTHR24305">
    <property type="entry name" value="CYTOCHROME P450"/>
    <property type="match status" value="1"/>
</dbReference>
<dbReference type="AlphaFoldDB" id="A0A1Y1VZZ9"/>
<dbReference type="InterPro" id="IPR017972">
    <property type="entry name" value="Cyt_P450_CS"/>
</dbReference>
<evidence type="ECO:0000313" key="7">
    <source>
        <dbReference type="EMBL" id="ORX66586.1"/>
    </source>
</evidence>
<evidence type="ECO:0000256" key="4">
    <source>
        <dbReference type="ARBA" id="ARBA00023004"/>
    </source>
</evidence>
<dbReference type="GO" id="GO:0020037">
    <property type="term" value="F:heme binding"/>
    <property type="evidence" value="ECO:0007669"/>
    <property type="project" value="InterPro"/>
</dbReference>
<keyword evidence="4 5" id="KW-0408">Iron</keyword>
<dbReference type="GO" id="GO:0005506">
    <property type="term" value="F:iron ion binding"/>
    <property type="evidence" value="ECO:0007669"/>
    <property type="project" value="InterPro"/>
</dbReference>
<evidence type="ECO:0000313" key="8">
    <source>
        <dbReference type="Proteomes" id="UP000193922"/>
    </source>
</evidence>
<reference evidence="7 8" key="1">
    <citation type="submission" date="2016-07" db="EMBL/GenBank/DDBJ databases">
        <title>Pervasive Adenine N6-methylation of Active Genes in Fungi.</title>
        <authorList>
            <consortium name="DOE Joint Genome Institute"/>
            <person name="Mondo S.J."/>
            <person name="Dannebaum R.O."/>
            <person name="Kuo R.C."/>
            <person name="Labutti K."/>
            <person name="Haridas S."/>
            <person name="Kuo A."/>
            <person name="Salamov A."/>
            <person name="Ahrendt S.R."/>
            <person name="Lipzen A."/>
            <person name="Sullivan W."/>
            <person name="Andreopoulos W.B."/>
            <person name="Clum A."/>
            <person name="Lindquist E."/>
            <person name="Daum C."/>
            <person name="Ramamoorthy G.K."/>
            <person name="Gryganskyi A."/>
            <person name="Culley D."/>
            <person name="Magnuson J.K."/>
            <person name="James T.Y."/>
            <person name="O'Malley M.A."/>
            <person name="Stajich J.E."/>
            <person name="Spatafora J.W."/>
            <person name="Visel A."/>
            <person name="Grigoriev I.V."/>
        </authorList>
    </citation>
    <scope>NUCLEOTIDE SEQUENCE [LARGE SCALE GENOMIC DNA]</scope>
    <source>
        <strain evidence="7 8">ATCC 12442</strain>
    </source>
</reference>
<dbReference type="GO" id="GO:0044550">
    <property type="term" value="P:secondary metabolite biosynthetic process"/>
    <property type="evidence" value="ECO:0007669"/>
    <property type="project" value="UniProtKB-ARBA"/>
</dbReference>
<gene>
    <name evidence="7" type="ORF">DL89DRAFT_226562</name>
</gene>
<dbReference type="Pfam" id="PF00067">
    <property type="entry name" value="p450"/>
    <property type="match status" value="1"/>
</dbReference>
<dbReference type="PRINTS" id="PR00463">
    <property type="entry name" value="EP450I"/>
</dbReference>
<dbReference type="InterPro" id="IPR050121">
    <property type="entry name" value="Cytochrome_P450_monoxygenase"/>
</dbReference>
<keyword evidence="6 7" id="KW-0503">Monooxygenase</keyword>
<comment type="cofactor">
    <cofactor evidence="1 5">
        <name>heme</name>
        <dbReference type="ChEBI" id="CHEBI:30413"/>
    </cofactor>
</comment>
<feature type="binding site" description="axial binding residue" evidence="5">
    <location>
        <position position="453"/>
    </location>
    <ligand>
        <name>heme</name>
        <dbReference type="ChEBI" id="CHEBI:30413"/>
    </ligand>
    <ligandPart>
        <name>Fe</name>
        <dbReference type="ChEBI" id="CHEBI:18248"/>
    </ligandPart>
</feature>
<dbReference type="EMBL" id="MCFD01000015">
    <property type="protein sequence ID" value="ORX66586.1"/>
    <property type="molecule type" value="Genomic_DNA"/>
</dbReference>
<evidence type="ECO:0000256" key="6">
    <source>
        <dbReference type="RuleBase" id="RU000461"/>
    </source>
</evidence>
<comment type="similarity">
    <text evidence="6">Belongs to the cytochrome P450 family.</text>
</comment>
<proteinExistence type="inferred from homology"/>
<evidence type="ECO:0000256" key="5">
    <source>
        <dbReference type="PIRSR" id="PIRSR602401-1"/>
    </source>
</evidence>
<comment type="caution">
    <text evidence="7">The sequence shown here is derived from an EMBL/GenBank/DDBJ whole genome shotgun (WGS) entry which is preliminary data.</text>
</comment>
<dbReference type="GO" id="GO:0004497">
    <property type="term" value="F:monooxygenase activity"/>
    <property type="evidence" value="ECO:0007669"/>
    <property type="project" value="UniProtKB-KW"/>
</dbReference>
<dbReference type="InterPro" id="IPR002401">
    <property type="entry name" value="Cyt_P450_E_grp-I"/>
</dbReference>
<keyword evidence="5 6" id="KW-0349">Heme</keyword>
<dbReference type="InterPro" id="IPR001128">
    <property type="entry name" value="Cyt_P450"/>
</dbReference>
<dbReference type="SUPFAM" id="SSF48264">
    <property type="entry name" value="Cytochrome P450"/>
    <property type="match status" value="1"/>
</dbReference>
<dbReference type="GO" id="GO:0016705">
    <property type="term" value="F:oxidoreductase activity, acting on paired donors, with incorporation or reduction of molecular oxygen"/>
    <property type="evidence" value="ECO:0007669"/>
    <property type="project" value="InterPro"/>
</dbReference>
<dbReference type="PRINTS" id="PR00385">
    <property type="entry name" value="P450"/>
</dbReference>
<dbReference type="Gene3D" id="1.10.630.10">
    <property type="entry name" value="Cytochrome P450"/>
    <property type="match status" value="1"/>
</dbReference>
<sequence length="524" mass="59034">MLLNRLSGQESLVNLVEPLAEAGVAKVAAALVSSIICYRIVYALFFSPLRHVPGPFFARITSMRANIINLCGGMKHAAHADGEAYGDIYVLEPNSISISHPDDVRTVLRSHTFVKSKFYQSLETVGTPHTFSSSDPGFVSMRQRQMGPYFQPSYLSLMEPKILRYSCLALKEKWGRLLDKSADGRIEINYSRDFSLMAFDVIGVLAFGQEFNSLKNGDETAAKWVDSSTKYHAMLAMFPVTKYFPFSLAIRPWESRYRELSEFGKQSVAKRRKHLENGGEKPHDLLQAYVDALDPESKVRMSDNEVRSEVNLTLLAGADTTSTTLAWTVSLLMLYPKIYAQAVDEVRSKFDTNHVITFSEAQRSLPFVEACLFESMRLCPVVGGQVPRVSPPEGATLRGHFIPPGTEIYVSFAGVSVSKHIWTDPLKYDPTRFLNSPEARRNLFSFSYGVRICPGRHLAKLQMLAVLANMLKDYDWSLPDDYTHLGPHVLNEHGYPKLMKSIHLLTSAPEHPDRDCRLILTRRR</sequence>
<dbReference type="OrthoDB" id="2789670at2759"/>
<keyword evidence="2 5" id="KW-0479">Metal-binding</keyword>
<keyword evidence="3 6" id="KW-0560">Oxidoreductase</keyword>
<evidence type="ECO:0000256" key="3">
    <source>
        <dbReference type="ARBA" id="ARBA00023002"/>
    </source>
</evidence>
<protein>
    <submittedName>
        <fullName evidence="7">Putative cytochrome P450 monooxygenase</fullName>
    </submittedName>
</protein>
<dbReference type="InterPro" id="IPR036396">
    <property type="entry name" value="Cyt_P450_sf"/>
</dbReference>
<dbReference type="PANTHER" id="PTHR24305:SF235">
    <property type="entry name" value="CYTOCHROME P450 MONOOXYGENASE APDB-RELATED"/>
    <property type="match status" value="1"/>
</dbReference>
<dbReference type="Proteomes" id="UP000193922">
    <property type="component" value="Unassembled WGS sequence"/>
</dbReference>
<organism evidence="7 8">
    <name type="scientific">Linderina pennispora</name>
    <dbReference type="NCBI Taxonomy" id="61395"/>
    <lineage>
        <taxon>Eukaryota</taxon>
        <taxon>Fungi</taxon>
        <taxon>Fungi incertae sedis</taxon>
        <taxon>Zoopagomycota</taxon>
        <taxon>Kickxellomycotina</taxon>
        <taxon>Kickxellomycetes</taxon>
        <taxon>Kickxellales</taxon>
        <taxon>Kickxellaceae</taxon>
        <taxon>Linderina</taxon>
    </lineage>
</organism>
<evidence type="ECO:0000256" key="1">
    <source>
        <dbReference type="ARBA" id="ARBA00001971"/>
    </source>
</evidence>
<dbReference type="RefSeq" id="XP_040740574.1">
    <property type="nucleotide sequence ID" value="XM_040884817.1"/>
</dbReference>
<accession>A0A1Y1VZZ9</accession>
<dbReference type="PROSITE" id="PS00086">
    <property type="entry name" value="CYTOCHROME_P450"/>
    <property type="match status" value="1"/>
</dbReference>
<keyword evidence="8" id="KW-1185">Reference proteome</keyword>
<name>A0A1Y1VZZ9_9FUNG</name>
<dbReference type="GeneID" id="63801465"/>